<dbReference type="PROSITE" id="PS51257">
    <property type="entry name" value="PROKAR_LIPOPROTEIN"/>
    <property type="match status" value="1"/>
</dbReference>
<comment type="caution">
    <text evidence="1">The sequence shown here is derived from an EMBL/GenBank/DDBJ whole genome shotgun (WGS) entry which is preliminary data.</text>
</comment>
<accession>A0A9X2ACZ0</accession>
<organism evidence="1 2">
    <name type="scientific">Christiangramia lutea</name>
    <dbReference type="NCBI Taxonomy" id="1607951"/>
    <lineage>
        <taxon>Bacteria</taxon>
        <taxon>Pseudomonadati</taxon>
        <taxon>Bacteroidota</taxon>
        <taxon>Flavobacteriia</taxon>
        <taxon>Flavobacteriales</taxon>
        <taxon>Flavobacteriaceae</taxon>
        <taxon>Christiangramia</taxon>
    </lineage>
</organism>
<sequence length="121" mass="13929">MDKLISKNFLNLIAILILLSSCGNRTDKKKITIEDFDKKFIDSLIPSPDKSYAVYYIKIKGTSNDTIRITASKPSDSSHYYYLNGNIEKEIRMDYYGGSKEYITFDPYKATKGKVELTYQL</sequence>
<dbReference type="Proteomes" id="UP001139226">
    <property type="component" value="Unassembled WGS sequence"/>
</dbReference>
<evidence type="ECO:0000313" key="2">
    <source>
        <dbReference type="Proteomes" id="UP001139226"/>
    </source>
</evidence>
<gene>
    <name evidence="1" type="ORF">ML462_15650</name>
</gene>
<name>A0A9X2ACZ0_9FLAO</name>
<protein>
    <recommendedName>
        <fullName evidence="3">Lipoprotein</fullName>
    </recommendedName>
</protein>
<proteinExistence type="predicted"/>
<evidence type="ECO:0008006" key="3">
    <source>
        <dbReference type="Google" id="ProtNLM"/>
    </source>
</evidence>
<dbReference type="AlphaFoldDB" id="A0A9X2ACZ0"/>
<dbReference type="EMBL" id="JAKVTV010000008">
    <property type="protein sequence ID" value="MCH4824608.1"/>
    <property type="molecule type" value="Genomic_DNA"/>
</dbReference>
<reference evidence="1" key="1">
    <citation type="submission" date="2022-03" db="EMBL/GenBank/DDBJ databases">
        <title>Gramella crocea sp. nov., isolated from activated sludge of a seafood processing plant.</title>
        <authorList>
            <person name="Zhang X."/>
        </authorList>
    </citation>
    <scope>NUCLEOTIDE SEQUENCE</scope>
    <source>
        <strain evidence="1">YJ019</strain>
    </source>
</reference>
<evidence type="ECO:0000313" key="1">
    <source>
        <dbReference type="EMBL" id="MCH4824608.1"/>
    </source>
</evidence>
<dbReference type="RefSeq" id="WP_240714774.1">
    <property type="nucleotide sequence ID" value="NZ_JAKVTV010000008.1"/>
</dbReference>
<keyword evidence="2" id="KW-1185">Reference proteome</keyword>